<evidence type="ECO:0000313" key="4">
    <source>
        <dbReference type="Proteomes" id="UP000182762"/>
    </source>
</evidence>
<dbReference type="CDD" id="cd06259">
    <property type="entry name" value="YdcF-like"/>
    <property type="match status" value="1"/>
</dbReference>
<dbReference type="PANTHER" id="PTHR30336">
    <property type="entry name" value="INNER MEMBRANE PROTEIN, PROBABLE PERMEASE"/>
    <property type="match status" value="1"/>
</dbReference>
<comment type="caution">
    <text evidence="3">The sequence shown here is derived from an EMBL/GenBank/DDBJ whole genome shotgun (WGS) entry which is preliminary data.</text>
</comment>
<dbReference type="PANTHER" id="PTHR30336:SF4">
    <property type="entry name" value="ENVELOPE BIOGENESIS FACTOR ELYC"/>
    <property type="match status" value="1"/>
</dbReference>
<evidence type="ECO:0000259" key="2">
    <source>
        <dbReference type="Pfam" id="PF02698"/>
    </source>
</evidence>
<dbReference type="InterPro" id="IPR051599">
    <property type="entry name" value="Cell_Envelope_Assoc"/>
</dbReference>
<dbReference type="GeneID" id="93710632"/>
<name>A0A1I5ZE13_9BACI</name>
<dbReference type="EMBL" id="FOXX01000004">
    <property type="protein sequence ID" value="SFQ54682.1"/>
    <property type="molecule type" value="Genomic_DNA"/>
</dbReference>
<keyword evidence="4" id="KW-1185">Reference proteome</keyword>
<gene>
    <name evidence="3" type="ORF">SAMN02745910_01957</name>
</gene>
<dbReference type="Proteomes" id="UP000182762">
    <property type="component" value="Unassembled WGS sequence"/>
</dbReference>
<feature type="transmembrane region" description="Helical" evidence="1">
    <location>
        <begin position="6"/>
        <end position="28"/>
    </location>
</feature>
<evidence type="ECO:0000256" key="1">
    <source>
        <dbReference type="SAM" id="Phobius"/>
    </source>
</evidence>
<dbReference type="RefSeq" id="WP_061804446.1">
    <property type="nucleotide sequence ID" value="NZ_FOXX01000004.1"/>
</dbReference>
<dbReference type="InterPro" id="IPR003848">
    <property type="entry name" value="DUF218"/>
</dbReference>
<reference evidence="3 4" key="1">
    <citation type="submission" date="2016-10" db="EMBL/GenBank/DDBJ databases">
        <authorList>
            <person name="Varghese N."/>
            <person name="Submissions S."/>
        </authorList>
    </citation>
    <scope>NUCLEOTIDE SEQUENCE [LARGE SCALE GENOMIC DNA]</scope>
    <source>
        <strain evidence="3 4">DSM 13796</strain>
    </source>
</reference>
<dbReference type="InterPro" id="IPR014729">
    <property type="entry name" value="Rossmann-like_a/b/a_fold"/>
</dbReference>
<organism evidence="3 4">
    <name type="scientific">Priestia endophytica DSM 13796</name>
    <dbReference type="NCBI Taxonomy" id="1121089"/>
    <lineage>
        <taxon>Bacteria</taxon>
        <taxon>Bacillati</taxon>
        <taxon>Bacillota</taxon>
        <taxon>Bacilli</taxon>
        <taxon>Bacillales</taxon>
        <taxon>Bacillaceae</taxon>
        <taxon>Priestia</taxon>
    </lineage>
</organism>
<evidence type="ECO:0000313" key="3">
    <source>
        <dbReference type="EMBL" id="SFQ54682.1"/>
    </source>
</evidence>
<feature type="domain" description="DUF218" evidence="2">
    <location>
        <begin position="76"/>
        <end position="240"/>
    </location>
</feature>
<keyword evidence="1" id="KW-1133">Transmembrane helix</keyword>
<sequence length="244" mass="27257">MIYVIKFLYGFVLPPGLFVTGTLLLGLFAYRRDKVLARCFLLLSFLLYLFFIPFTGHFLIHTLEKQYTPPKEVSGDVIVMLGGGATFDTPDIDGKGHLYGSAANRLLTVARLHNQTGLPIVISGGTVYPDNGSEADIAKRQLVSLGIEQDAIFVETKSRNTEENAKYTKELLKKEHFQKPILVTSAYHMPRAVNHFHNVGLPVEPYPTDYSSNQNTEVYPNQFSPAMITSTYKALKEYLGMLAS</sequence>
<proteinExistence type="predicted"/>
<protein>
    <submittedName>
        <fullName evidence="3">Uncharacterized SAM-binding protein YcdF, DUF218 family</fullName>
    </submittedName>
</protein>
<dbReference type="Pfam" id="PF02698">
    <property type="entry name" value="DUF218"/>
    <property type="match status" value="1"/>
</dbReference>
<feature type="transmembrane region" description="Helical" evidence="1">
    <location>
        <begin position="40"/>
        <end position="60"/>
    </location>
</feature>
<keyword evidence="1" id="KW-0812">Transmembrane</keyword>
<keyword evidence="1" id="KW-0472">Membrane</keyword>
<dbReference type="Gene3D" id="3.40.50.620">
    <property type="entry name" value="HUPs"/>
    <property type="match status" value="1"/>
</dbReference>
<accession>A0A1I5ZE13</accession>